<reference evidence="5" key="1">
    <citation type="submission" date="2018-05" db="EMBL/GenBank/DDBJ databases">
        <authorList>
            <person name="Lanie J.A."/>
            <person name="Ng W.-L."/>
            <person name="Kazmierczak K.M."/>
            <person name="Andrzejewski T.M."/>
            <person name="Davidsen T.M."/>
            <person name="Wayne K.J."/>
            <person name="Tettelin H."/>
            <person name="Glass J.I."/>
            <person name="Rusch D."/>
            <person name="Podicherti R."/>
            <person name="Tsui H.-C.T."/>
            <person name="Winkler M.E."/>
        </authorList>
    </citation>
    <scope>NUCLEOTIDE SEQUENCE</scope>
</reference>
<keyword evidence="2" id="KW-0418">Kinase</keyword>
<dbReference type="Pfam" id="PF20143">
    <property type="entry name" value="NAD_kinase_C"/>
    <property type="match status" value="1"/>
</dbReference>
<dbReference type="InterPro" id="IPR017438">
    <property type="entry name" value="ATP-NAD_kinase_N"/>
</dbReference>
<dbReference type="InterPro" id="IPR017437">
    <property type="entry name" value="ATP-NAD_kinase_PpnK-typ_C"/>
</dbReference>
<dbReference type="Pfam" id="PF01513">
    <property type="entry name" value="NAD_kinase"/>
    <property type="match status" value="1"/>
</dbReference>
<dbReference type="GO" id="GO:0003951">
    <property type="term" value="F:NAD+ kinase activity"/>
    <property type="evidence" value="ECO:0007669"/>
    <property type="project" value="InterPro"/>
</dbReference>
<keyword evidence="3" id="KW-0521">NADP</keyword>
<evidence type="ECO:0000313" key="5">
    <source>
        <dbReference type="EMBL" id="SUZ77094.1"/>
    </source>
</evidence>
<organism evidence="5">
    <name type="scientific">marine metagenome</name>
    <dbReference type="NCBI Taxonomy" id="408172"/>
    <lineage>
        <taxon>unclassified sequences</taxon>
        <taxon>metagenomes</taxon>
        <taxon>ecological metagenomes</taxon>
    </lineage>
</organism>
<evidence type="ECO:0000256" key="2">
    <source>
        <dbReference type="ARBA" id="ARBA00022777"/>
    </source>
</evidence>
<sequence length="287" mass="30826">MPGYHNIGIVHHGLLTEAEELAKQLAAIYGKGRKWWLATQDTLGECQENLNSSDLIITIGGDGTILRGVHVAASRDIPVLGVNMGRVGFMSDIESKDAINEIGWYLEGNARIERRYMLSATIQGRESQPIISLNDVTVARGSIVRVIEVSTVVDGVHLATYRGDGVVVSTATGSTGYTLGLGGPVMDPVSRDFLVKPIATHMSQFGGAILQASSTVELTVQSEENATLNADGFIDLSLADGETVVISQAGNYASFLRRKPAAEFWGDLSRRLGLRKGPLKSPRRHGL</sequence>
<evidence type="ECO:0000256" key="4">
    <source>
        <dbReference type="ARBA" id="ARBA00023027"/>
    </source>
</evidence>
<dbReference type="GO" id="GO:0019674">
    <property type="term" value="P:NAD+ metabolic process"/>
    <property type="evidence" value="ECO:0007669"/>
    <property type="project" value="InterPro"/>
</dbReference>
<evidence type="ECO:0000256" key="3">
    <source>
        <dbReference type="ARBA" id="ARBA00022857"/>
    </source>
</evidence>
<dbReference type="AlphaFoldDB" id="A0A381QDZ4"/>
<gene>
    <name evidence="5" type="ORF">METZ01_LOCUS29948</name>
</gene>
<name>A0A381QDZ4_9ZZZZ</name>
<keyword evidence="4" id="KW-0520">NAD</keyword>
<dbReference type="Gene3D" id="3.40.50.10330">
    <property type="entry name" value="Probable inorganic polyphosphate/atp-NAD kinase, domain 1"/>
    <property type="match status" value="1"/>
</dbReference>
<dbReference type="InterPro" id="IPR016064">
    <property type="entry name" value="NAD/diacylglycerol_kinase_sf"/>
</dbReference>
<dbReference type="SUPFAM" id="SSF111331">
    <property type="entry name" value="NAD kinase/diacylglycerol kinase-like"/>
    <property type="match status" value="1"/>
</dbReference>
<dbReference type="GO" id="GO:0006741">
    <property type="term" value="P:NADP+ biosynthetic process"/>
    <property type="evidence" value="ECO:0007669"/>
    <property type="project" value="InterPro"/>
</dbReference>
<dbReference type="Gene3D" id="2.60.200.30">
    <property type="entry name" value="Probable inorganic polyphosphate/atp-NAD kinase, domain 2"/>
    <property type="match status" value="1"/>
</dbReference>
<dbReference type="HAMAP" id="MF_00361">
    <property type="entry name" value="NAD_kinase"/>
    <property type="match status" value="1"/>
</dbReference>
<evidence type="ECO:0008006" key="6">
    <source>
        <dbReference type="Google" id="ProtNLM"/>
    </source>
</evidence>
<keyword evidence="1" id="KW-0808">Transferase</keyword>
<evidence type="ECO:0000256" key="1">
    <source>
        <dbReference type="ARBA" id="ARBA00022679"/>
    </source>
</evidence>
<dbReference type="PANTHER" id="PTHR20275:SF0">
    <property type="entry name" value="NAD KINASE"/>
    <property type="match status" value="1"/>
</dbReference>
<accession>A0A381QDZ4</accession>
<protein>
    <recommendedName>
        <fullName evidence="6">NAD kinase</fullName>
    </recommendedName>
</protein>
<proteinExistence type="inferred from homology"/>
<dbReference type="InterPro" id="IPR002504">
    <property type="entry name" value="NADK"/>
</dbReference>
<dbReference type="EMBL" id="UINC01001303">
    <property type="protein sequence ID" value="SUZ77094.1"/>
    <property type="molecule type" value="Genomic_DNA"/>
</dbReference>
<dbReference type="PANTHER" id="PTHR20275">
    <property type="entry name" value="NAD KINASE"/>
    <property type="match status" value="1"/>
</dbReference>